<keyword evidence="3" id="KW-1185">Reference proteome</keyword>
<accession>A0A4Y8CXU2</accession>
<dbReference type="OrthoDB" id="3559445at2759"/>
<protein>
    <submittedName>
        <fullName evidence="2">Uncharacterized protein</fullName>
    </submittedName>
</protein>
<feature type="region of interest" description="Disordered" evidence="1">
    <location>
        <begin position="1"/>
        <end position="27"/>
    </location>
</feature>
<evidence type="ECO:0000313" key="2">
    <source>
        <dbReference type="EMBL" id="TEY49453.1"/>
    </source>
</evidence>
<gene>
    <name evidence="2" type="ORF">BOTCAL_0286g00130</name>
</gene>
<proteinExistence type="predicted"/>
<evidence type="ECO:0000313" key="3">
    <source>
        <dbReference type="Proteomes" id="UP000297299"/>
    </source>
</evidence>
<feature type="region of interest" description="Disordered" evidence="1">
    <location>
        <begin position="68"/>
        <end position="87"/>
    </location>
</feature>
<organism evidence="2 3">
    <name type="scientific">Botryotinia calthae</name>
    <dbReference type="NCBI Taxonomy" id="38488"/>
    <lineage>
        <taxon>Eukaryota</taxon>
        <taxon>Fungi</taxon>
        <taxon>Dikarya</taxon>
        <taxon>Ascomycota</taxon>
        <taxon>Pezizomycotina</taxon>
        <taxon>Leotiomycetes</taxon>
        <taxon>Helotiales</taxon>
        <taxon>Sclerotiniaceae</taxon>
        <taxon>Botryotinia</taxon>
    </lineage>
</organism>
<reference evidence="2 3" key="1">
    <citation type="submission" date="2017-11" db="EMBL/GenBank/DDBJ databases">
        <title>Comparative genomics of Botrytis spp.</title>
        <authorList>
            <person name="Valero-Jimenez C.A."/>
            <person name="Tapia P."/>
            <person name="Veloso J."/>
            <person name="Silva-Moreno E."/>
            <person name="Staats M."/>
            <person name="Valdes J.H."/>
            <person name="Van Kan J.A.L."/>
        </authorList>
    </citation>
    <scope>NUCLEOTIDE SEQUENCE [LARGE SCALE GENOMIC DNA]</scope>
    <source>
        <strain evidence="2 3">MUCL2830</strain>
    </source>
</reference>
<evidence type="ECO:0000256" key="1">
    <source>
        <dbReference type="SAM" id="MobiDB-lite"/>
    </source>
</evidence>
<dbReference type="EMBL" id="PHWZ01000285">
    <property type="protein sequence ID" value="TEY49453.1"/>
    <property type="molecule type" value="Genomic_DNA"/>
</dbReference>
<sequence>MASKPDKTILEASMGRHMRGEERSLSCPSALTDKERRVFLDLPDVDMETANIRAVTALSCAALISCQEPEQPRTRGNNTSEEQILDS</sequence>
<feature type="compositionally biased region" description="Polar residues" evidence="1">
    <location>
        <begin position="74"/>
        <end position="87"/>
    </location>
</feature>
<name>A0A4Y8CXU2_9HELO</name>
<dbReference type="AlphaFoldDB" id="A0A4Y8CXU2"/>
<dbReference type="Proteomes" id="UP000297299">
    <property type="component" value="Unassembled WGS sequence"/>
</dbReference>
<comment type="caution">
    <text evidence="2">The sequence shown here is derived from an EMBL/GenBank/DDBJ whole genome shotgun (WGS) entry which is preliminary data.</text>
</comment>